<accession>A0A1H4A579</accession>
<feature type="region of interest" description="Disordered" evidence="2">
    <location>
        <begin position="1"/>
        <end position="25"/>
    </location>
</feature>
<evidence type="ECO:0000313" key="3">
    <source>
        <dbReference type="EMBL" id="SEA30958.1"/>
    </source>
</evidence>
<keyword evidence="4" id="KW-1185">Reference proteome</keyword>
<proteinExistence type="predicted"/>
<feature type="coiled-coil region" evidence="1">
    <location>
        <begin position="32"/>
        <end position="66"/>
    </location>
</feature>
<evidence type="ECO:0000256" key="2">
    <source>
        <dbReference type="SAM" id="MobiDB-lite"/>
    </source>
</evidence>
<sequence length="186" mass="20132">MAASTQSPPVASAPTAPDAAAPDAAARISESAELMLAQVEEETARIARLKRQAEAAELARHRLEAALESLAPALPKPQADALRRRLLAARRGERAPMAARAEAPLAAIMELLANWERRVIAVADAQDHVLDRGFAMKRTYAAQVLQRLAAQGLVAKTGRGRYRIIRTHPDLVALRLAALERELAKF</sequence>
<dbReference type="Proteomes" id="UP000198703">
    <property type="component" value="Unassembled WGS sequence"/>
</dbReference>
<keyword evidence="1" id="KW-0175">Coiled coil</keyword>
<gene>
    <name evidence="3" type="ORF">SAMN05444370_10468</name>
</gene>
<dbReference type="AlphaFoldDB" id="A0A1H4A579"/>
<dbReference type="EMBL" id="FNQM01000004">
    <property type="protein sequence ID" value="SEA30958.1"/>
    <property type="molecule type" value="Genomic_DNA"/>
</dbReference>
<evidence type="ECO:0000256" key="1">
    <source>
        <dbReference type="SAM" id="Coils"/>
    </source>
</evidence>
<organism evidence="3 4">
    <name type="scientific">Rubrimonas cliftonensis</name>
    <dbReference type="NCBI Taxonomy" id="89524"/>
    <lineage>
        <taxon>Bacteria</taxon>
        <taxon>Pseudomonadati</taxon>
        <taxon>Pseudomonadota</taxon>
        <taxon>Alphaproteobacteria</taxon>
        <taxon>Rhodobacterales</taxon>
        <taxon>Paracoccaceae</taxon>
        <taxon>Rubrimonas</taxon>
    </lineage>
</organism>
<protein>
    <submittedName>
        <fullName evidence="3">Uncharacterized protein</fullName>
    </submittedName>
</protein>
<evidence type="ECO:0000313" key="4">
    <source>
        <dbReference type="Proteomes" id="UP000198703"/>
    </source>
</evidence>
<name>A0A1H4A579_9RHOB</name>
<dbReference type="RefSeq" id="WP_093251858.1">
    <property type="nucleotide sequence ID" value="NZ_FNQM01000004.1"/>
</dbReference>
<reference evidence="3 4" key="1">
    <citation type="submission" date="2016-10" db="EMBL/GenBank/DDBJ databases">
        <authorList>
            <person name="de Groot N.N."/>
        </authorList>
    </citation>
    <scope>NUCLEOTIDE SEQUENCE [LARGE SCALE GENOMIC DNA]</scope>
    <source>
        <strain evidence="3 4">DSM 15345</strain>
    </source>
</reference>